<accession>A0AAW2ZKM6</accession>
<dbReference type="Proteomes" id="UP001431209">
    <property type="component" value="Unassembled WGS sequence"/>
</dbReference>
<feature type="compositionally biased region" description="Polar residues" evidence="4">
    <location>
        <begin position="488"/>
        <end position="503"/>
    </location>
</feature>
<comment type="similarity">
    <text evidence="1">Belongs to the eukaryotic initiation factor 4G family.</text>
</comment>
<dbReference type="GO" id="GO:0016281">
    <property type="term" value="C:eukaryotic translation initiation factor 4F complex"/>
    <property type="evidence" value="ECO:0007669"/>
    <property type="project" value="TreeGrafter"/>
</dbReference>
<feature type="compositionally biased region" description="Basic and acidic residues" evidence="4">
    <location>
        <begin position="339"/>
        <end position="362"/>
    </location>
</feature>
<dbReference type="SMART" id="SM00543">
    <property type="entry name" value="MIF4G"/>
    <property type="match status" value="1"/>
</dbReference>
<feature type="domain" description="MI" evidence="5">
    <location>
        <begin position="1008"/>
        <end position="1129"/>
    </location>
</feature>
<gene>
    <name evidence="6" type="ORF">AKO1_013766</name>
</gene>
<feature type="compositionally biased region" description="Low complexity" evidence="4">
    <location>
        <begin position="24"/>
        <end position="35"/>
    </location>
</feature>
<feature type="compositionally biased region" description="Polar residues" evidence="4">
    <location>
        <begin position="36"/>
        <end position="75"/>
    </location>
</feature>
<evidence type="ECO:0000256" key="1">
    <source>
        <dbReference type="ARBA" id="ARBA00005775"/>
    </source>
</evidence>
<feature type="region of interest" description="Disordered" evidence="4">
    <location>
        <begin position="488"/>
        <end position="591"/>
    </location>
</feature>
<dbReference type="Gene3D" id="1.25.40.180">
    <property type="match status" value="2"/>
</dbReference>
<evidence type="ECO:0000256" key="3">
    <source>
        <dbReference type="ARBA" id="ARBA00022917"/>
    </source>
</evidence>
<keyword evidence="2 6" id="KW-0396">Initiation factor</keyword>
<dbReference type="PANTHER" id="PTHR23253">
    <property type="entry name" value="EUKARYOTIC TRANSLATION INITIATION FACTOR 4 GAMMA"/>
    <property type="match status" value="1"/>
</dbReference>
<evidence type="ECO:0000259" key="5">
    <source>
        <dbReference type="PROSITE" id="PS51366"/>
    </source>
</evidence>
<dbReference type="PROSITE" id="PS51366">
    <property type="entry name" value="MI"/>
    <property type="match status" value="1"/>
</dbReference>
<dbReference type="InterPro" id="IPR003890">
    <property type="entry name" value="MIF4G-like_typ-3"/>
</dbReference>
<feature type="compositionally biased region" description="Polar residues" evidence="4">
    <location>
        <begin position="512"/>
        <end position="524"/>
    </location>
</feature>
<evidence type="ECO:0000256" key="2">
    <source>
        <dbReference type="ARBA" id="ARBA00022540"/>
    </source>
</evidence>
<feature type="compositionally biased region" description="Basic and acidic residues" evidence="4">
    <location>
        <begin position="424"/>
        <end position="448"/>
    </location>
</feature>
<feature type="compositionally biased region" description="Low complexity" evidence="4">
    <location>
        <begin position="207"/>
        <end position="239"/>
    </location>
</feature>
<evidence type="ECO:0000256" key="4">
    <source>
        <dbReference type="SAM" id="MobiDB-lite"/>
    </source>
</evidence>
<feature type="compositionally biased region" description="Basic and acidic residues" evidence="4">
    <location>
        <begin position="311"/>
        <end position="332"/>
    </location>
</feature>
<feature type="compositionally biased region" description="Basic and acidic residues" evidence="4">
    <location>
        <begin position="275"/>
        <end position="302"/>
    </location>
</feature>
<feature type="region of interest" description="Disordered" evidence="4">
    <location>
        <begin position="841"/>
        <end position="912"/>
    </location>
</feature>
<dbReference type="InterPro" id="IPR003891">
    <property type="entry name" value="Initiation_fac_eIF4g_MI"/>
</dbReference>
<feature type="region of interest" description="Disordered" evidence="4">
    <location>
        <begin position="1"/>
        <end position="476"/>
    </location>
</feature>
<evidence type="ECO:0000313" key="7">
    <source>
        <dbReference type="Proteomes" id="UP001431209"/>
    </source>
</evidence>
<proteinExistence type="inferred from homology"/>
<feature type="compositionally biased region" description="Basic and acidic residues" evidence="4">
    <location>
        <begin position="573"/>
        <end position="585"/>
    </location>
</feature>
<feature type="compositionally biased region" description="Low complexity" evidence="4">
    <location>
        <begin position="151"/>
        <end position="169"/>
    </location>
</feature>
<organism evidence="6 7">
    <name type="scientific">Acrasis kona</name>
    <dbReference type="NCBI Taxonomy" id="1008807"/>
    <lineage>
        <taxon>Eukaryota</taxon>
        <taxon>Discoba</taxon>
        <taxon>Heterolobosea</taxon>
        <taxon>Tetramitia</taxon>
        <taxon>Eutetramitia</taxon>
        <taxon>Acrasidae</taxon>
        <taxon>Acrasis</taxon>
    </lineage>
</organism>
<feature type="compositionally biased region" description="Polar residues" evidence="4">
    <location>
        <begin position="129"/>
        <end position="150"/>
    </location>
</feature>
<dbReference type="SUPFAM" id="SSF48371">
    <property type="entry name" value="ARM repeat"/>
    <property type="match status" value="2"/>
</dbReference>
<protein>
    <submittedName>
        <fullName evidence="6">Translation initiation factor 4G</fullName>
    </submittedName>
</protein>
<dbReference type="EMBL" id="JAOPGA020001533">
    <property type="protein sequence ID" value="KAL0489239.1"/>
    <property type="molecule type" value="Genomic_DNA"/>
</dbReference>
<sequence length="1317" mass="147223">MSSTPKGNAWQTQSSNRGNQKRPNNSGSNSGLKSGPTSSTTNNTQVKPTQNGTTPSQAPSGQSNSQPGDNRNKPNTAVKPLSKHDQALLINRTSSAPPNIGEQEAAFQKFIPEKGRMNIQDAKMPPQTNPTVPSTSAPSPQQGTTPPQNVTPQPSTTNSNTNNSQNPSTIQHQTQPLTVGSQPFTPGSHSDRSHTSMHPRPFVPAHGYAPGPYNPNYYGAQQYPPYQQQFFHQPYNNQPYVPPQTTGRKQIQKPVRKPILITDASNKPVDIQTLIKEDKPTLKGDSHDEKEEAKSEPKKEETASAAPAAKDNVEQKQEQPAEPKSEESKKDQQPSSTAAEEKDEKDQVSIKKEEPTIKKEETAAATEASNEEKEAVVAEPKQDKKEEQVIVEEEVKPAVEPVKVEPVEETKSEEQSTSTEQSESNEKEPEQADKEESKDDQDAKKEEEAAPAASKKIELEPIQTKTTPSGKIRYTRDELFTIQQKMMSNGSINIPKDMQNNSVFKELDKTQQQKPFSSPRTPQTPGLGRSSMGRGNKSAKTSESPFAGGFESYRQQLKEESRGNSSKRGKGRPGKEGRTPREPKQPQEILPVSENAWKAGKLTTSEKEATRLEVRGVLNRLTREKYEELKKEFLAIKIESQESLTDIISEVYDAAVTQPNFSDLYAELCKNLSKEISTEQQSGEMRQDMFKRTLLNKCQEEFTKKEKGEVEGENLAPEEREYREFLARSRMFGNMIFIGELFKQNMLSEKIMHEVIRSLIIKDEVSEPDIENVCKLLSVIGKKLEHEKSIKLVNVYFAKITNLSQEKTYSSRVRFLLQDLIDLRKDNWEPRIKVAKSKTIKEVREDAKKEKAKQEQDRKKVISASSNKYDDRDSRRGSDRNLDRRGNAMNSRRDESMSSGRGRGLLRQSSDTRLAARSDRYNQMSNASSGRLGPSPNVKNQTPATSSQNNTPNKKPKAGGIAVNQFDVLDEDNGDDQNTSEEEEEEEEEEQVEQAEEEEEEEDEDLEQIEEDCKLIIKDYIESGEIDDSKQDFEKKVPTKHHSRLVKVAVQVMFDNKSQEQDEICKLVRDLDALTASNVATGLEQSMEHIINNEVYFDVPQAFVIWGGAVGKFIIYDRIHLDSIHQIILQSKCSAKQSKQIFTSIADKLIEEKEFASKSEWSQLTQRIDSSRLNGISVWNNSSDALSDYASEMTKSKSSDWEVATSVLCAAIAQESNQELTDRLKDANVAGKIALGLAAASVATNDANVFEKYGDLLRSAIKDAKDQVQVLNALQDVNDKDVAGLFGKFKSFIGADAYSEWKVQADKAVADKTAGIF</sequence>
<feature type="compositionally biased region" description="Polar residues" evidence="4">
    <location>
        <begin position="937"/>
        <end position="953"/>
    </location>
</feature>
<dbReference type="GO" id="GO:0003743">
    <property type="term" value="F:translation initiation factor activity"/>
    <property type="evidence" value="ECO:0007669"/>
    <property type="project" value="UniProtKB-KW"/>
</dbReference>
<keyword evidence="3" id="KW-0648">Protein biosynthesis</keyword>
<keyword evidence="7" id="KW-1185">Reference proteome</keyword>
<feature type="compositionally biased region" description="Polar residues" evidence="4">
    <location>
        <begin position="1"/>
        <end position="23"/>
    </location>
</feature>
<feature type="compositionally biased region" description="Basic and acidic residues" evidence="4">
    <location>
        <begin position="868"/>
        <end position="896"/>
    </location>
</feature>
<feature type="compositionally biased region" description="Basic and acidic residues" evidence="4">
    <location>
        <begin position="370"/>
        <end position="414"/>
    </location>
</feature>
<feature type="compositionally biased region" description="Acidic residues" evidence="4">
    <location>
        <begin position="968"/>
        <end position="1008"/>
    </location>
</feature>
<name>A0AAW2ZKM6_9EUKA</name>
<comment type="caution">
    <text evidence="6">The sequence shown here is derived from an EMBL/GenBank/DDBJ whole genome shotgun (WGS) entry which is preliminary data.</text>
</comment>
<feature type="compositionally biased region" description="Basic and acidic residues" evidence="4">
    <location>
        <begin position="841"/>
        <end position="860"/>
    </location>
</feature>
<feature type="region of interest" description="Disordered" evidence="4">
    <location>
        <begin position="924"/>
        <end position="1008"/>
    </location>
</feature>
<dbReference type="GO" id="GO:0003729">
    <property type="term" value="F:mRNA binding"/>
    <property type="evidence" value="ECO:0007669"/>
    <property type="project" value="TreeGrafter"/>
</dbReference>
<dbReference type="PANTHER" id="PTHR23253:SF9">
    <property type="entry name" value="EUKARYOTIC TRANSLATION INITIATION FACTOR 4 GAMMA 2"/>
    <property type="match status" value="1"/>
</dbReference>
<reference evidence="6 7" key="1">
    <citation type="submission" date="2024-03" db="EMBL/GenBank/DDBJ databases">
        <title>The Acrasis kona genome and developmental transcriptomes reveal deep origins of eukaryotic multicellular pathways.</title>
        <authorList>
            <person name="Sheikh S."/>
            <person name="Fu C.-J."/>
            <person name="Brown M.W."/>
            <person name="Baldauf S.L."/>
        </authorList>
    </citation>
    <scope>NUCLEOTIDE SEQUENCE [LARGE SCALE GENOMIC DNA]</scope>
    <source>
        <strain evidence="6 7">ATCC MYA-3509</strain>
    </source>
</reference>
<dbReference type="Pfam" id="PF02854">
    <property type="entry name" value="MIF4G"/>
    <property type="match status" value="1"/>
</dbReference>
<dbReference type="InterPro" id="IPR016024">
    <property type="entry name" value="ARM-type_fold"/>
</dbReference>
<evidence type="ECO:0000313" key="6">
    <source>
        <dbReference type="EMBL" id="KAL0489239.1"/>
    </source>
</evidence>
<feature type="compositionally biased region" description="Polar residues" evidence="4">
    <location>
        <begin position="170"/>
        <end position="188"/>
    </location>
</feature>